<dbReference type="GO" id="GO:0015074">
    <property type="term" value="P:DNA integration"/>
    <property type="evidence" value="ECO:0007669"/>
    <property type="project" value="InterPro"/>
</dbReference>
<evidence type="ECO:0000256" key="3">
    <source>
        <dbReference type="ARBA" id="ARBA00023172"/>
    </source>
</evidence>
<dbReference type="Pfam" id="PF00589">
    <property type="entry name" value="Phage_integrase"/>
    <property type="match status" value="1"/>
</dbReference>
<protein>
    <submittedName>
        <fullName evidence="7">Integrase</fullName>
    </submittedName>
</protein>
<comment type="similarity">
    <text evidence="1">Belongs to the 'phage' integrase family.</text>
</comment>
<dbReference type="PROSITE" id="PS51898">
    <property type="entry name" value="TYR_RECOMBINASE"/>
    <property type="match status" value="1"/>
</dbReference>
<dbReference type="GO" id="GO:0003677">
    <property type="term" value="F:DNA binding"/>
    <property type="evidence" value="ECO:0007669"/>
    <property type="project" value="UniProtKB-UniRule"/>
</dbReference>
<dbReference type="Proteomes" id="UP000032552">
    <property type="component" value="Unassembled WGS sequence"/>
</dbReference>
<keyword evidence="3" id="KW-0233">DNA recombination</keyword>
<dbReference type="PROSITE" id="PS51900">
    <property type="entry name" value="CB"/>
    <property type="match status" value="1"/>
</dbReference>
<dbReference type="AlphaFoldDB" id="A0A0C9QG62"/>
<proteinExistence type="inferred from homology"/>
<accession>A0A0C9QG62</accession>
<dbReference type="InterPro" id="IPR010998">
    <property type="entry name" value="Integrase_recombinase_N"/>
</dbReference>
<reference evidence="8" key="1">
    <citation type="submission" date="2014-05" db="EMBL/GenBank/DDBJ databases">
        <title>Whole genome sequencing of Lactobacillus casei NRIC0644.</title>
        <authorList>
            <person name="Atarashi H."/>
            <person name="Yoshida Y."/>
            <person name="Fujimura S."/>
            <person name="Tanaka N."/>
            <person name="Shiwa Y."/>
            <person name="Yoshikawa H."/>
            <person name="Okada S."/>
            <person name="Nakagawa J."/>
        </authorList>
    </citation>
    <scope>NUCLEOTIDE SEQUENCE [LARGE SCALE GENOMIC DNA]</scope>
    <source>
        <strain evidence="8">NRIC0644</strain>
    </source>
</reference>
<dbReference type="PANTHER" id="PTHR30349">
    <property type="entry name" value="PHAGE INTEGRASE-RELATED"/>
    <property type="match status" value="1"/>
</dbReference>
<dbReference type="CDD" id="cd01189">
    <property type="entry name" value="INT_ICEBs1_C_like"/>
    <property type="match status" value="1"/>
</dbReference>
<evidence type="ECO:0000256" key="2">
    <source>
        <dbReference type="ARBA" id="ARBA00023125"/>
    </source>
</evidence>
<dbReference type="InterPro" id="IPR013762">
    <property type="entry name" value="Integrase-like_cat_sf"/>
</dbReference>
<dbReference type="InterPro" id="IPR002104">
    <property type="entry name" value="Integrase_catalytic"/>
</dbReference>
<sequence length="391" mass="44120">MMASISKRGDSWQYRVSYKDINGEYHTTSQGGFRSKSAAKLAASKVEIDASYGAKIDHANITLIEYWDQWLSAFKLGKHSNATESHYPGIRKALLSYFGPNTRIKDITRSDYQTFLNAYAAGTVAPRHKPKSHSPKKRARGTVRNLHQYVKAMAASAMDDLLISRNFANNISIPGSKGKDTALKYLQVSDYKKLKKYCYSHADMTHMYNYVIAAGVDTGARFAEVIGLTWPDIDFESKTIRITKTWDWLSGGGFKATKTPSSVRTIEVTDDLLQLLRQLHRQQSEYFMRHGFRDPDQLVFMSYRHSVLRDGTINADLRRLLPSLGISPVITFHGLRHTHVSYLLSQGVDINYISHRLGHADVTITLRVYSHLLDVANKQQSALAVKALSNL</sequence>
<dbReference type="Gene3D" id="1.10.150.130">
    <property type="match status" value="1"/>
</dbReference>
<feature type="domain" description="Core-binding (CB)" evidence="6">
    <location>
        <begin position="61"/>
        <end position="151"/>
    </location>
</feature>
<dbReference type="Pfam" id="PF14657">
    <property type="entry name" value="Arm-DNA-bind_4"/>
    <property type="match status" value="1"/>
</dbReference>
<dbReference type="EMBL" id="BAYM01000244">
    <property type="protein sequence ID" value="GAN37543.1"/>
    <property type="molecule type" value="Genomic_DNA"/>
</dbReference>
<evidence type="ECO:0000259" key="6">
    <source>
        <dbReference type="PROSITE" id="PS51900"/>
    </source>
</evidence>
<keyword evidence="2 4" id="KW-0238">DNA-binding</keyword>
<dbReference type="InterPro" id="IPR028259">
    <property type="entry name" value="AP2-like_int_N"/>
</dbReference>
<evidence type="ECO:0000313" key="8">
    <source>
        <dbReference type="Proteomes" id="UP000032552"/>
    </source>
</evidence>
<dbReference type="GO" id="GO:0006310">
    <property type="term" value="P:DNA recombination"/>
    <property type="evidence" value="ECO:0007669"/>
    <property type="project" value="UniProtKB-KW"/>
</dbReference>
<feature type="domain" description="Tyr recombinase" evidence="5">
    <location>
        <begin position="181"/>
        <end position="383"/>
    </location>
</feature>
<evidence type="ECO:0000313" key="7">
    <source>
        <dbReference type="EMBL" id="GAN37543.1"/>
    </source>
</evidence>
<evidence type="ECO:0000259" key="5">
    <source>
        <dbReference type="PROSITE" id="PS51898"/>
    </source>
</evidence>
<organism evidence="7 8">
    <name type="scientific">Lacticaseibacillus paracasei NRIC 0644</name>
    <dbReference type="NCBI Taxonomy" id="1435038"/>
    <lineage>
        <taxon>Bacteria</taxon>
        <taxon>Bacillati</taxon>
        <taxon>Bacillota</taxon>
        <taxon>Bacilli</taxon>
        <taxon>Lactobacillales</taxon>
        <taxon>Lactobacillaceae</taxon>
        <taxon>Lacticaseibacillus</taxon>
    </lineage>
</organism>
<gene>
    <name evidence="7" type="ORF">LC0644_2132</name>
</gene>
<comment type="caution">
    <text evidence="7">The sequence shown here is derived from an EMBL/GenBank/DDBJ whole genome shotgun (WGS) entry which is preliminary data.</text>
</comment>
<dbReference type="Gene3D" id="1.10.443.10">
    <property type="entry name" value="Intergrase catalytic core"/>
    <property type="match status" value="1"/>
</dbReference>
<name>A0A0C9QG62_LACPA</name>
<dbReference type="PANTHER" id="PTHR30349:SF64">
    <property type="entry name" value="PROPHAGE INTEGRASE INTD-RELATED"/>
    <property type="match status" value="1"/>
</dbReference>
<dbReference type="InterPro" id="IPR011010">
    <property type="entry name" value="DNA_brk_join_enz"/>
</dbReference>
<evidence type="ECO:0000256" key="1">
    <source>
        <dbReference type="ARBA" id="ARBA00008857"/>
    </source>
</evidence>
<dbReference type="SUPFAM" id="SSF56349">
    <property type="entry name" value="DNA breaking-rejoining enzymes"/>
    <property type="match status" value="1"/>
</dbReference>
<dbReference type="InterPro" id="IPR044068">
    <property type="entry name" value="CB"/>
</dbReference>
<evidence type="ECO:0000256" key="4">
    <source>
        <dbReference type="PROSITE-ProRule" id="PRU01248"/>
    </source>
</evidence>
<dbReference type="InterPro" id="IPR050090">
    <property type="entry name" value="Tyrosine_recombinase_XerCD"/>
</dbReference>